<reference evidence="3" key="1">
    <citation type="submission" date="2023-04" db="EMBL/GenBank/DDBJ databases">
        <authorList>
            <person name="Vijverberg K."/>
            <person name="Xiong W."/>
            <person name="Schranz E."/>
        </authorList>
    </citation>
    <scope>NUCLEOTIDE SEQUENCE</scope>
</reference>
<dbReference type="GO" id="GO:0071013">
    <property type="term" value="C:catalytic step 2 spliceosome"/>
    <property type="evidence" value="ECO:0007669"/>
    <property type="project" value="InterPro"/>
</dbReference>
<dbReference type="EMBL" id="OX465084">
    <property type="protein sequence ID" value="CAI9298533.1"/>
    <property type="molecule type" value="Genomic_DNA"/>
</dbReference>
<feature type="compositionally biased region" description="Polar residues" evidence="2">
    <location>
        <begin position="239"/>
        <end position="248"/>
    </location>
</feature>
<evidence type="ECO:0000256" key="2">
    <source>
        <dbReference type="SAM" id="MobiDB-lite"/>
    </source>
</evidence>
<dbReference type="InterPro" id="IPR032847">
    <property type="entry name" value="PRPF17"/>
</dbReference>
<gene>
    <name evidence="3" type="ORF">LSALG_LOCUS37290</name>
</gene>
<dbReference type="Gene3D" id="2.40.30.10">
    <property type="entry name" value="Translation factors"/>
    <property type="match status" value="1"/>
</dbReference>
<feature type="repeat" description="WD" evidence="1">
    <location>
        <begin position="325"/>
        <end position="358"/>
    </location>
</feature>
<proteinExistence type="predicted"/>
<dbReference type="InterPro" id="IPR027417">
    <property type="entry name" value="P-loop_NTPase"/>
</dbReference>
<dbReference type="PROSITE" id="PS50082">
    <property type="entry name" value="WD_REPEATS_2"/>
    <property type="match status" value="1"/>
</dbReference>
<evidence type="ECO:0000313" key="3">
    <source>
        <dbReference type="EMBL" id="CAI9298533.1"/>
    </source>
</evidence>
<evidence type="ECO:0000256" key="1">
    <source>
        <dbReference type="PROSITE-ProRule" id="PRU00221"/>
    </source>
</evidence>
<accession>A0AA35ZUD0</accession>
<sequence length="435" mass="48632">MTVIQEVLQTPMISPTPTFSSPLMAASSSFAPTASVSSNFTPETLGLNIEHLSSTNFATTLKANSNNNSKSVLRACLGPTPTIIPKPPRLFVCEENRVKMDVTIPPHSKSRYKEIMMEVGYNHDKISLVPSSRFEDNNTNDRSTNLHWYKGPTLLEALDQSRKLKKPPDKTLRLPLPKVYKVVGIGTVPVGRVETGDVMPHWCTNALTTGFIAAKENQIKEESNITSTKVENRQRDVNDQSGKSNFTHTMRRNGTGFQQGVAREAEKGISELVTFGNKGEGNLDMSTFHGKEEKNNQGMSWFTPPNDAHAKSEHCYIPKRMMQTWNGHTKGVLAIRFLLDNNHLLLLAGMDTKVKIWENFNSDKYEELMEVDVIDPMKMVISNWEYVAETSLISDLVEQVSGTYVGIGIADHGKAQGKTKRSPRGVWMLHHFYPP</sequence>
<name>A0AA35ZUD0_LACSI</name>
<dbReference type="PANTHER" id="PTHR43979:SF1">
    <property type="entry name" value="PRE-MRNA-PROCESSING FACTOR 17"/>
    <property type="match status" value="1"/>
</dbReference>
<dbReference type="SMART" id="SM00320">
    <property type="entry name" value="WD40"/>
    <property type="match status" value="1"/>
</dbReference>
<dbReference type="Gene3D" id="3.40.50.300">
    <property type="entry name" value="P-loop containing nucleotide triphosphate hydrolases"/>
    <property type="match status" value="1"/>
</dbReference>
<keyword evidence="1" id="KW-0853">WD repeat</keyword>
<dbReference type="PANTHER" id="PTHR43979">
    <property type="entry name" value="PRE-MRNA-PROCESSING FACTOR 17"/>
    <property type="match status" value="1"/>
</dbReference>
<protein>
    <submittedName>
        <fullName evidence="3">Uncharacterized protein</fullName>
    </submittedName>
</protein>
<dbReference type="InterPro" id="IPR036322">
    <property type="entry name" value="WD40_repeat_dom_sf"/>
</dbReference>
<dbReference type="Proteomes" id="UP001177003">
    <property type="component" value="Chromosome 8"/>
</dbReference>
<dbReference type="InterPro" id="IPR015943">
    <property type="entry name" value="WD40/YVTN_repeat-like_dom_sf"/>
</dbReference>
<feature type="region of interest" description="Disordered" evidence="2">
    <location>
        <begin position="223"/>
        <end position="253"/>
    </location>
</feature>
<dbReference type="InterPro" id="IPR001680">
    <property type="entry name" value="WD40_rpt"/>
</dbReference>
<dbReference type="GO" id="GO:0000398">
    <property type="term" value="P:mRNA splicing, via spliceosome"/>
    <property type="evidence" value="ECO:0007669"/>
    <property type="project" value="InterPro"/>
</dbReference>
<keyword evidence="4" id="KW-1185">Reference proteome</keyword>
<dbReference type="GO" id="GO:0003729">
    <property type="term" value="F:mRNA binding"/>
    <property type="evidence" value="ECO:0007669"/>
    <property type="project" value="TreeGrafter"/>
</dbReference>
<organism evidence="3 4">
    <name type="scientific">Lactuca saligna</name>
    <name type="common">Willowleaf lettuce</name>
    <dbReference type="NCBI Taxonomy" id="75948"/>
    <lineage>
        <taxon>Eukaryota</taxon>
        <taxon>Viridiplantae</taxon>
        <taxon>Streptophyta</taxon>
        <taxon>Embryophyta</taxon>
        <taxon>Tracheophyta</taxon>
        <taxon>Spermatophyta</taxon>
        <taxon>Magnoliopsida</taxon>
        <taxon>eudicotyledons</taxon>
        <taxon>Gunneridae</taxon>
        <taxon>Pentapetalae</taxon>
        <taxon>asterids</taxon>
        <taxon>campanulids</taxon>
        <taxon>Asterales</taxon>
        <taxon>Asteraceae</taxon>
        <taxon>Cichorioideae</taxon>
        <taxon>Cichorieae</taxon>
        <taxon>Lactucinae</taxon>
        <taxon>Lactuca</taxon>
    </lineage>
</organism>
<dbReference type="SUPFAM" id="SSF50978">
    <property type="entry name" value="WD40 repeat-like"/>
    <property type="match status" value="1"/>
</dbReference>
<dbReference type="AlphaFoldDB" id="A0AA35ZUD0"/>
<evidence type="ECO:0000313" key="4">
    <source>
        <dbReference type="Proteomes" id="UP001177003"/>
    </source>
</evidence>
<dbReference type="Gene3D" id="2.130.10.10">
    <property type="entry name" value="YVTN repeat-like/Quinoprotein amine dehydrogenase"/>
    <property type="match status" value="1"/>
</dbReference>